<dbReference type="SUPFAM" id="SSF111384">
    <property type="entry name" value="OmpH-like"/>
    <property type="match status" value="1"/>
</dbReference>
<reference evidence="2 3" key="1">
    <citation type="submission" date="2020-08" db="EMBL/GenBank/DDBJ databases">
        <title>Genomic Encyclopedia of Type Strains, Phase IV (KMG-IV): sequencing the most valuable type-strain genomes for metagenomic binning, comparative biology and taxonomic classification.</title>
        <authorList>
            <person name="Goeker M."/>
        </authorList>
    </citation>
    <scope>NUCLEOTIDE SEQUENCE [LARGE SCALE GENOMIC DNA]</scope>
    <source>
        <strain evidence="2 3">DSM 24448</strain>
    </source>
</reference>
<dbReference type="AlphaFoldDB" id="A0A7W9E6B0"/>
<dbReference type="GO" id="GO:0051082">
    <property type="term" value="F:unfolded protein binding"/>
    <property type="evidence" value="ECO:0007669"/>
    <property type="project" value="InterPro"/>
</dbReference>
<evidence type="ECO:0000256" key="1">
    <source>
        <dbReference type="SAM" id="SignalP"/>
    </source>
</evidence>
<organism evidence="2 3">
    <name type="scientific">Brevundimonas halotolerans</name>
    <dbReference type="NCBI Taxonomy" id="69670"/>
    <lineage>
        <taxon>Bacteria</taxon>
        <taxon>Pseudomonadati</taxon>
        <taxon>Pseudomonadota</taxon>
        <taxon>Alphaproteobacteria</taxon>
        <taxon>Caulobacterales</taxon>
        <taxon>Caulobacteraceae</taxon>
        <taxon>Brevundimonas</taxon>
    </lineage>
</organism>
<dbReference type="InterPro" id="IPR024930">
    <property type="entry name" value="Skp_dom_sf"/>
</dbReference>
<sequence length="195" mass="21170">MKLFTIAAVALATLTATPVLAQAAGPQNPGPVIPGLCVYNNSRLVAQSTVGQSVQQGMRRLTDEVVNELAPYGQSIGAEIQALQQGRGTIPQEEFAQRSQAVQQRIAEAEQLEQTRSQELEYTLSQQRTAIARAVDPILVAVYQERGCGILISGEAVYEANPQMDITDMVIQRLNTQLPSLSFNRMPVPVQQPAQ</sequence>
<dbReference type="EMBL" id="JACIJB010000001">
    <property type="protein sequence ID" value="MBB5659753.1"/>
    <property type="molecule type" value="Genomic_DNA"/>
</dbReference>
<protein>
    <submittedName>
        <fullName evidence="2">Outer membrane protein</fullName>
    </submittedName>
</protein>
<dbReference type="OrthoDB" id="7205456at2"/>
<feature type="chain" id="PRO_5031162624" evidence="1">
    <location>
        <begin position="22"/>
        <end position="195"/>
    </location>
</feature>
<dbReference type="Proteomes" id="UP000548978">
    <property type="component" value="Unassembled WGS sequence"/>
</dbReference>
<dbReference type="SMART" id="SM00935">
    <property type="entry name" value="OmpH"/>
    <property type="match status" value="1"/>
</dbReference>
<gene>
    <name evidence="2" type="ORF">FHS65_000471</name>
</gene>
<evidence type="ECO:0000313" key="3">
    <source>
        <dbReference type="Proteomes" id="UP000548978"/>
    </source>
</evidence>
<proteinExistence type="predicted"/>
<dbReference type="InterPro" id="IPR005632">
    <property type="entry name" value="Chaperone_Skp"/>
</dbReference>
<accession>A0A7W9E6B0</accession>
<name>A0A7W9E6B0_9CAUL</name>
<keyword evidence="1" id="KW-0732">Signal</keyword>
<comment type="caution">
    <text evidence="2">The sequence shown here is derived from an EMBL/GenBank/DDBJ whole genome shotgun (WGS) entry which is preliminary data.</text>
</comment>
<dbReference type="Gene3D" id="3.30.910.20">
    <property type="entry name" value="Skp domain"/>
    <property type="match status" value="1"/>
</dbReference>
<evidence type="ECO:0000313" key="2">
    <source>
        <dbReference type="EMBL" id="MBB5659753.1"/>
    </source>
</evidence>
<dbReference type="RefSeq" id="WP_123286725.1">
    <property type="nucleotide sequence ID" value="NZ_JACIJB010000001.1"/>
</dbReference>
<keyword evidence="3" id="KW-1185">Reference proteome</keyword>
<dbReference type="Pfam" id="PF03938">
    <property type="entry name" value="OmpH"/>
    <property type="match status" value="1"/>
</dbReference>
<feature type="signal peptide" evidence="1">
    <location>
        <begin position="1"/>
        <end position="21"/>
    </location>
</feature>